<dbReference type="Gene3D" id="3.40.50.150">
    <property type="entry name" value="Vaccinia Virus protein VP39"/>
    <property type="match status" value="1"/>
</dbReference>
<dbReference type="InterPro" id="IPR029063">
    <property type="entry name" value="SAM-dependent_MTases_sf"/>
</dbReference>
<dbReference type="Proteomes" id="UP000789396">
    <property type="component" value="Unassembled WGS sequence"/>
</dbReference>
<feature type="domain" description="AAA+ ATPase" evidence="4">
    <location>
        <begin position="570"/>
        <end position="723"/>
    </location>
</feature>
<evidence type="ECO:0000313" key="6">
    <source>
        <dbReference type="Proteomes" id="UP000789396"/>
    </source>
</evidence>
<feature type="coiled-coil region" evidence="3">
    <location>
        <begin position="1"/>
        <end position="28"/>
    </location>
</feature>
<keyword evidence="1" id="KW-0489">Methyltransferase</keyword>
<dbReference type="GO" id="GO:0008170">
    <property type="term" value="F:N-methyltransferase activity"/>
    <property type="evidence" value="ECO:0007669"/>
    <property type="project" value="InterPro"/>
</dbReference>
<keyword evidence="3" id="KW-0175">Coiled coil</keyword>
<dbReference type="GO" id="GO:0003677">
    <property type="term" value="F:DNA binding"/>
    <property type="evidence" value="ECO:0007669"/>
    <property type="project" value="InterPro"/>
</dbReference>
<dbReference type="InterPro" id="IPR003959">
    <property type="entry name" value="ATPase_AAA_core"/>
</dbReference>
<dbReference type="GO" id="GO:0003682">
    <property type="term" value="F:chromatin binding"/>
    <property type="evidence" value="ECO:0007669"/>
    <property type="project" value="TreeGrafter"/>
</dbReference>
<gene>
    <name evidence="5" type="ORF">RFULGI_LOCUS4903</name>
</gene>
<dbReference type="GO" id="GO:0005524">
    <property type="term" value="F:ATP binding"/>
    <property type="evidence" value="ECO:0007669"/>
    <property type="project" value="InterPro"/>
</dbReference>
<dbReference type="PANTHER" id="PTHR43941:SF1">
    <property type="entry name" value="STRUCTURAL MAINTENANCE OF CHROMOSOMES PROTEIN 2"/>
    <property type="match status" value="1"/>
</dbReference>
<feature type="coiled-coil region" evidence="3">
    <location>
        <begin position="820"/>
        <end position="854"/>
    </location>
</feature>
<dbReference type="AlphaFoldDB" id="A0A9N9FUG9"/>
<dbReference type="GO" id="GO:0016887">
    <property type="term" value="F:ATP hydrolysis activity"/>
    <property type="evidence" value="ECO:0007669"/>
    <property type="project" value="InterPro"/>
</dbReference>
<dbReference type="EMBL" id="CAJVPZ010005133">
    <property type="protein sequence ID" value="CAG8557162.1"/>
    <property type="molecule type" value="Genomic_DNA"/>
</dbReference>
<dbReference type="Gene3D" id="1.10.287.1490">
    <property type="match status" value="1"/>
</dbReference>
<keyword evidence="6" id="KW-1185">Reference proteome</keyword>
<dbReference type="Gene3D" id="3.40.50.300">
    <property type="entry name" value="P-loop containing nucleotide triphosphate hydrolases"/>
    <property type="match status" value="1"/>
</dbReference>
<name>A0A9N9FUG9_9GLOM</name>
<comment type="caution">
    <text evidence="5">The sequence shown here is derived from an EMBL/GenBank/DDBJ whole genome shotgun (WGS) entry which is preliminary data.</text>
</comment>
<dbReference type="Pfam" id="PF00004">
    <property type="entry name" value="AAA"/>
    <property type="match status" value="1"/>
</dbReference>
<evidence type="ECO:0000313" key="5">
    <source>
        <dbReference type="EMBL" id="CAG8557162.1"/>
    </source>
</evidence>
<organism evidence="5 6">
    <name type="scientific">Racocetra fulgida</name>
    <dbReference type="NCBI Taxonomy" id="60492"/>
    <lineage>
        <taxon>Eukaryota</taxon>
        <taxon>Fungi</taxon>
        <taxon>Fungi incertae sedis</taxon>
        <taxon>Mucoromycota</taxon>
        <taxon>Glomeromycotina</taxon>
        <taxon>Glomeromycetes</taxon>
        <taxon>Diversisporales</taxon>
        <taxon>Gigasporaceae</taxon>
        <taxon>Racocetra</taxon>
    </lineage>
</organism>
<dbReference type="GO" id="GO:0032259">
    <property type="term" value="P:methylation"/>
    <property type="evidence" value="ECO:0007669"/>
    <property type="project" value="UniProtKB-KW"/>
</dbReference>
<feature type="coiled-coil region" evidence="3">
    <location>
        <begin position="347"/>
        <end position="397"/>
    </location>
</feature>
<accession>A0A9N9FUG9</accession>
<dbReference type="SMART" id="SM00382">
    <property type="entry name" value="AAA"/>
    <property type="match status" value="1"/>
</dbReference>
<dbReference type="GO" id="GO:0000793">
    <property type="term" value="C:condensed chromosome"/>
    <property type="evidence" value="ECO:0007669"/>
    <property type="project" value="TreeGrafter"/>
</dbReference>
<evidence type="ECO:0000256" key="1">
    <source>
        <dbReference type="ARBA" id="ARBA00022603"/>
    </source>
</evidence>
<dbReference type="GO" id="GO:0007076">
    <property type="term" value="P:mitotic chromosome condensation"/>
    <property type="evidence" value="ECO:0007669"/>
    <property type="project" value="TreeGrafter"/>
</dbReference>
<proteinExistence type="predicted"/>
<dbReference type="Pfam" id="PF01555">
    <property type="entry name" value="N6_N4_Mtase"/>
    <property type="match status" value="1"/>
</dbReference>
<keyword evidence="2" id="KW-0808">Transferase</keyword>
<evidence type="ECO:0000256" key="3">
    <source>
        <dbReference type="SAM" id="Coils"/>
    </source>
</evidence>
<dbReference type="GO" id="GO:0000785">
    <property type="term" value="C:chromatin"/>
    <property type="evidence" value="ECO:0007669"/>
    <property type="project" value="TreeGrafter"/>
</dbReference>
<dbReference type="InterPro" id="IPR003593">
    <property type="entry name" value="AAA+_ATPase"/>
</dbReference>
<evidence type="ECO:0000259" key="4">
    <source>
        <dbReference type="SMART" id="SM00382"/>
    </source>
</evidence>
<dbReference type="OrthoDB" id="2376526at2759"/>
<dbReference type="InterPro" id="IPR027417">
    <property type="entry name" value="P-loop_NTPase"/>
</dbReference>
<reference evidence="5" key="1">
    <citation type="submission" date="2021-06" db="EMBL/GenBank/DDBJ databases">
        <authorList>
            <person name="Kallberg Y."/>
            <person name="Tangrot J."/>
            <person name="Rosling A."/>
        </authorList>
    </citation>
    <scope>NUCLEOTIDE SEQUENCE</scope>
    <source>
        <strain evidence="5">IN212</strain>
    </source>
</reference>
<sequence>MEATQKELSEAKKQLDKNESIIKKNETDIAKLYDELSKGAEILTEEQIKSKNNSLRAATAPVVYVCSGFDGDATVNYVRGSDGERDTNTVSKSQNKLNHLLSDNQEKIIKRLEDLEKKTGQLQPIDRIKDTQKLSPEELKDLLDKARQASPEERKRIMDEIITKTRQEQEAINKILQEDRNKQEKKMLKTLEEAKQAEQQGDKIKASQLFAEARQHQQTINTQNELIAELKKKQVEREKMAKELTQEIDNPWYKDLNFSSWQVWIILLAITNPRCQGKEIENGLAKEGNYFVGGECNYGGQHKMSDDLKQINQNFRAFDVLDESGVGFFYGSCVGLDEQLHKFQGKLKQLDKLNTEATQLTEDWKNEKDPIKKAKLFALLSQKNQEIKRLREELKTDPTFAIFTQEKNDELANIVKNIFQGNASFFSWKKKGDKGKNNEGLQSKKYLGFIPHETGKNALLITGGLLGLFLIWRLVRKKLDKEHKEAQIKATRGWEADSSHYNVQGRPEVNDCMEVEGVDEPNSFPGKLLFSPEITNFFKDILQDIEDLVRFGEVNPELDEKQDGNHLHFKRRNMVMYGAPGTGKTEFIKQLAHPNNPNYELLQEIERKPPCIIQIDGSTLATGGKAMPGGGQPDSYQKLVAIIKKAKEEYYGDPYSKKPYIVFVEEADQGLNVMTSGMAELKGEAQDKNSCIIIATNNYEIIDPALFRRDNNPEPEELYKVCTKIGFDVAKTELAKNLPIIINSWQRLNEKERKIKEQELDYLNNAKKIQRYDYGHAYRMEELQRALISNLCNNLIAFKNALENRLSEIRGELAANFQEISQLRGDLTILKSELKQAEQNVENIKNKTNMIIERLTNQMNLNNQNIARDLSSGISSLQFQINKLTGISEQLASKISSSTSSSSSGGVSVEEYNQSVRKYNSLQSKISQHLDRITRKFSMPKEIKKWFTKKTEYLLNAKQAGEALELLSSLEDNSVDLIFLDPQYEKVANVLKLAYPLYPQSDYQIMRIIEQENQLAVSQKKHPHQKPKGLIKALVEATTIEGDLIVDPELGRDYLGCDLTFQEMEKFLAS</sequence>
<dbReference type="InterPro" id="IPR002941">
    <property type="entry name" value="DNA_methylase_N4/N6"/>
</dbReference>
<dbReference type="GO" id="GO:0000796">
    <property type="term" value="C:condensin complex"/>
    <property type="evidence" value="ECO:0007669"/>
    <property type="project" value="TreeGrafter"/>
</dbReference>
<dbReference type="SUPFAM" id="SSF53335">
    <property type="entry name" value="S-adenosyl-L-methionine-dependent methyltransferases"/>
    <property type="match status" value="1"/>
</dbReference>
<feature type="coiled-coil region" evidence="3">
    <location>
        <begin position="166"/>
        <end position="250"/>
    </location>
</feature>
<evidence type="ECO:0000256" key="2">
    <source>
        <dbReference type="ARBA" id="ARBA00022679"/>
    </source>
</evidence>
<protein>
    <submittedName>
        <fullName evidence="5">15698_t:CDS:1</fullName>
    </submittedName>
</protein>
<dbReference type="PANTHER" id="PTHR43941">
    <property type="entry name" value="STRUCTURAL MAINTENANCE OF CHROMOSOMES PROTEIN 2"/>
    <property type="match status" value="1"/>
</dbReference>
<dbReference type="SUPFAM" id="SSF52540">
    <property type="entry name" value="P-loop containing nucleoside triphosphate hydrolases"/>
    <property type="match status" value="1"/>
</dbReference>